<reference evidence="3 6" key="2">
    <citation type="submission" date="2019-07" db="EMBL/GenBank/DDBJ databases">
        <title>Whole genome shotgun sequence of Halolactibacillus miurensis NBRC 100873.</title>
        <authorList>
            <person name="Hosoyama A."/>
            <person name="Uohara A."/>
            <person name="Ohji S."/>
            <person name="Ichikawa N."/>
        </authorList>
    </citation>
    <scope>NUCLEOTIDE SEQUENCE [LARGE SCALE GENOMIC DNA]</scope>
    <source>
        <strain evidence="3 6">NBRC 100873</strain>
    </source>
</reference>
<dbReference type="EMBL" id="BJWJ01000016">
    <property type="protein sequence ID" value="GEM04756.1"/>
    <property type="molecule type" value="Genomic_DNA"/>
</dbReference>
<dbReference type="OrthoDB" id="2969382at2"/>
<dbReference type="PANTHER" id="PTHR47245">
    <property type="entry name" value="PEPTIDYLPROLYL ISOMERASE"/>
    <property type="match status" value="1"/>
</dbReference>
<evidence type="ECO:0000256" key="1">
    <source>
        <dbReference type="SAM" id="MobiDB-lite"/>
    </source>
</evidence>
<organism evidence="4 5">
    <name type="scientific">Halolactibacillus miurensis</name>
    <dbReference type="NCBI Taxonomy" id="306541"/>
    <lineage>
        <taxon>Bacteria</taxon>
        <taxon>Bacillati</taxon>
        <taxon>Bacillota</taxon>
        <taxon>Bacilli</taxon>
        <taxon>Bacillales</taxon>
        <taxon>Bacillaceae</taxon>
        <taxon>Halolactibacillus</taxon>
    </lineage>
</organism>
<dbReference type="Pfam" id="PF13624">
    <property type="entry name" value="SurA_N_3"/>
    <property type="match status" value="1"/>
</dbReference>
<evidence type="ECO:0000313" key="6">
    <source>
        <dbReference type="Proteomes" id="UP000321773"/>
    </source>
</evidence>
<evidence type="ECO:0000313" key="5">
    <source>
        <dbReference type="Proteomes" id="UP000199139"/>
    </source>
</evidence>
<dbReference type="EMBL" id="FPAI01000016">
    <property type="protein sequence ID" value="SFS89798.1"/>
    <property type="molecule type" value="Genomic_DNA"/>
</dbReference>
<keyword evidence="2" id="KW-0732">Signal</keyword>
<dbReference type="RefSeq" id="WP_089854635.1">
    <property type="nucleotide sequence ID" value="NZ_BJWJ01000016.1"/>
</dbReference>
<dbReference type="STRING" id="306541.SAMN05421668_1165"/>
<dbReference type="AlphaFoldDB" id="A0A1I6TKX5"/>
<accession>A0A1I6TKX5</accession>
<feature type="signal peptide" evidence="2">
    <location>
        <begin position="1"/>
        <end position="21"/>
    </location>
</feature>
<dbReference type="Gene3D" id="1.10.4030.10">
    <property type="entry name" value="Porin chaperone SurA, peptide-binding domain"/>
    <property type="match status" value="1"/>
</dbReference>
<feature type="compositionally biased region" description="Acidic residues" evidence="1">
    <location>
        <begin position="27"/>
        <end position="50"/>
    </location>
</feature>
<dbReference type="InterPro" id="IPR027304">
    <property type="entry name" value="Trigger_fact/SurA_dom_sf"/>
</dbReference>
<dbReference type="PANTHER" id="PTHR47245:SF2">
    <property type="entry name" value="PEPTIDYL-PROLYL CIS-TRANS ISOMERASE HP_0175-RELATED"/>
    <property type="match status" value="1"/>
</dbReference>
<proteinExistence type="predicted"/>
<evidence type="ECO:0000313" key="4">
    <source>
        <dbReference type="EMBL" id="SFS89798.1"/>
    </source>
</evidence>
<feature type="chain" id="PRO_5038859432" evidence="2">
    <location>
        <begin position="22"/>
        <end position="250"/>
    </location>
</feature>
<dbReference type="SUPFAM" id="SSF109998">
    <property type="entry name" value="Triger factor/SurA peptide-binding domain-like"/>
    <property type="match status" value="1"/>
</dbReference>
<dbReference type="PROSITE" id="PS51257">
    <property type="entry name" value="PROKAR_LIPOPROTEIN"/>
    <property type="match status" value="1"/>
</dbReference>
<sequence length="250" mass="28608">MLKKQLRVLLGLLVFSLLLVACSEDGEENTAPDESDAPIEETDDTTEDTEREPLDVNVSDEETVDASTVVLVINGEEVNGETYNDTYFNTKRYMMQNNQDVSDIELIKEQTLTTLKSYTLLRQDAGERGIEVTDQDVTDALDETKAQFESNEEYETALTQLAYTEESFKQSLEEQLLQQMYMDQVIETEAVTEEEITEFYGLLEEQLDDTPPLEEVRDQIVTQIEQSKMQQAFLAQIEELNEQAEIEQNI</sequence>
<evidence type="ECO:0000256" key="2">
    <source>
        <dbReference type="SAM" id="SignalP"/>
    </source>
</evidence>
<dbReference type="Proteomes" id="UP000321773">
    <property type="component" value="Unassembled WGS sequence"/>
</dbReference>
<dbReference type="Proteomes" id="UP000199139">
    <property type="component" value="Unassembled WGS sequence"/>
</dbReference>
<protein>
    <submittedName>
        <fullName evidence="4">SurA N-terminal domain-containing protein</fullName>
    </submittedName>
</protein>
<gene>
    <name evidence="3" type="ORF">HMI01_17440</name>
    <name evidence="4" type="ORF">SAMN05421668_1165</name>
</gene>
<name>A0A1I6TKX5_9BACI</name>
<feature type="region of interest" description="Disordered" evidence="1">
    <location>
        <begin position="27"/>
        <end position="55"/>
    </location>
</feature>
<reference evidence="4 5" key="1">
    <citation type="submission" date="2016-10" db="EMBL/GenBank/DDBJ databases">
        <authorList>
            <person name="de Groot N.N."/>
        </authorList>
    </citation>
    <scope>NUCLEOTIDE SEQUENCE [LARGE SCALE GENOMIC DNA]</scope>
    <source>
        <strain evidence="4 5">DSM 17074</strain>
    </source>
</reference>
<evidence type="ECO:0000313" key="3">
    <source>
        <dbReference type="EMBL" id="GEM04756.1"/>
    </source>
</evidence>
<dbReference type="InterPro" id="IPR050245">
    <property type="entry name" value="PrsA_foldase"/>
</dbReference>
<keyword evidence="6" id="KW-1185">Reference proteome</keyword>